<protein>
    <recommendedName>
        <fullName evidence="7">UPF0056 membrane protein</fullName>
    </recommendedName>
</protein>
<dbReference type="OrthoDB" id="21094at2"/>
<evidence type="ECO:0000256" key="4">
    <source>
        <dbReference type="ARBA" id="ARBA00022692"/>
    </source>
</evidence>
<sequence length="303" mass="32378">MMKVVPKVCITTASHPGFLGFEQLLQIVIHPMAGRFGGGAMDMRNSDPPLNPMGMYQYTVWKDVHSHEEMHQFRRVQYPGGFLSSWKPYPPMSNLHDIIHTFIGLLAIVNPLVAVPMFISLTSTSNEAEKRKTARLSALTVGIVLTLAAVAGQALLQVFGISIAAFRVAGGILILLMAIAMLHAKAAGGNARHTEAEANEAANKEQVGVVPLGIPLLAGPGAISTVIIYAHQNPQWSWIGILVGLVAVLALLVWIVLYLAEYLATWLGATGLNIANRIMGLLLAAIAVGFITEGLKVLLPGLG</sequence>
<evidence type="ECO:0000256" key="7">
    <source>
        <dbReference type="RuleBase" id="RU362048"/>
    </source>
</evidence>
<dbReference type="EMBL" id="JH651384">
    <property type="protein sequence ID" value="EIJ36933.1"/>
    <property type="molecule type" value="Genomic_DNA"/>
</dbReference>
<organism evidence="8 9">
    <name type="scientific">Thiothrix nivea (strain ATCC 35100 / DSM 5205 / JP2)</name>
    <dbReference type="NCBI Taxonomy" id="870187"/>
    <lineage>
        <taxon>Bacteria</taxon>
        <taxon>Pseudomonadati</taxon>
        <taxon>Pseudomonadota</taxon>
        <taxon>Gammaproteobacteria</taxon>
        <taxon>Thiotrichales</taxon>
        <taxon>Thiotrichaceae</taxon>
        <taxon>Thiothrix</taxon>
    </lineage>
</organism>
<dbReference type="NCBIfam" id="TIGR00427">
    <property type="entry name" value="NAAT family transporter"/>
    <property type="match status" value="1"/>
</dbReference>
<dbReference type="InterPro" id="IPR002771">
    <property type="entry name" value="Multi_antbiot-R_MarC"/>
</dbReference>
<feature type="transmembrane region" description="Helical" evidence="7">
    <location>
        <begin position="98"/>
        <end position="121"/>
    </location>
</feature>
<evidence type="ECO:0000256" key="6">
    <source>
        <dbReference type="ARBA" id="ARBA00023136"/>
    </source>
</evidence>
<evidence type="ECO:0000256" key="1">
    <source>
        <dbReference type="ARBA" id="ARBA00004651"/>
    </source>
</evidence>
<dbReference type="SUPFAM" id="SSF54909">
    <property type="entry name" value="Dimeric alpha+beta barrel"/>
    <property type="match status" value="1"/>
</dbReference>
<feature type="transmembrane region" description="Helical" evidence="7">
    <location>
        <begin position="236"/>
        <end position="260"/>
    </location>
</feature>
<feature type="transmembrane region" description="Helical" evidence="7">
    <location>
        <begin position="281"/>
        <end position="299"/>
    </location>
</feature>
<dbReference type="PANTHER" id="PTHR33508">
    <property type="entry name" value="UPF0056 MEMBRANE PROTEIN YHCE"/>
    <property type="match status" value="1"/>
</dbReference>
<dbReference type="InterPro" id="IPR011661">
    <property type="entry name" value="S_Oase_red"/>
</dbReference>
<dbReference type="PANTHER" id="PTHR33508:SF1">
    <property type="entry name" value="UPF0056 MEMBRANE PROTEIN YHCE"/>
    <property type="match status" value="1"/>
</dbReference>
<keyword evidence="9" id="KW-1185">Reference proteome</keyword>
<comment type="similarity">
    <text evidence="2 7">Belongs to the UPF0056 (MarC) family.</text>
</comment>
<proteinExistence type="inferred from homology"/>
<dbReference type="AlphaFoldDB" id="A0A656HKX2"/>
<dbReference type="InterPro" id="IPR011008">
    <property type="entry name" value="Dimeric_a/b-barrel"/>
</dbReference>
<evidence type="ECO:0000313" key="9">
    <source>
        <dbReference type="Proteomes" id="UP000005317"/>
    </source>
</evidence>
<keyword evidence="6 7" id="KW-0472">Membrane</keyword>
<keyword evidence="3" id="KW-1003">Cell membrane</keyword>
<feature type="transmembrane region" description="Helical" evidence="7">
    <location>
        <begin position="209"/>
        <end position="230"/>
    </location>
</feature>
<keyword evidence="5 7" id="KW-1133">Transmembrane helix</keyword>
<dbReference type="Proteomes" id="UP000005317">
    <property type="component" value="Unassembled WGS sequence"/>
</dbReference>
<name>A0A656HKX2_THINJ</name>
<gene>
    <name evidence="8" type="ORF">Thini_4455</name>
</gene>
<evidence type="ECO:0000256" key="5">
    <source>
        <dbReference type="ARBA" id="ARBA00022989"/>
    </source>
</evidence>
<dbReference type="Pfam" id="PF01914">
    <property type="entry name" value="MarC"/>
    <property type="match status" value="1"/>
</dbReference>
<dbReference type="Pfam" id="PF07682">
    <property type="entry name" value="SOR"/>
    <property type="match status" value="1"/>
</dbReference>
<comment type="subcellular location">
    <subcellularLocation>
        <location evidence="1 7">Cell membrane</location>
        <topology evidence="1 7">Multi-pass membrane protein</topology>
    </subcellularLocation>
</comment>
<reference evidence="9" key="1">
    <citation type="journal article" date="2011" name="Stand. Genomic Sci.">
        <title>Genome sequence of the filamentous, gliding Thiothrix nivea neotype strain (JP2(T)).</title>
        <authorList>
            <person name="Lapidus A."/>
            <person name="Nolan M."/>
            <person name="Lucas S."/>
            <person name="Glavina Del Rio T."/>
            <person name="Tice H."/>
            <person name="Cheng J.F."/>
            <person name="Tapia R."/>
            <person name="Han C."/>
            <person name="Goodwin L."/>
            <person name="Pitluck S."/>
            <person name="Liolios K."/>
            <person name="Pagani I."/>
            <person name="Ivanova N."/>
            <person name="Huntemann M."/>
            <person name="Mavromatis K."/>
            <person name="Mikhailova N."/>
            <person name="Pati A."/>
            <person name="Chen A."/>
            <person name="Palaniappan K."/>
            <person name="Land M."/>
            <person name="Brambilla E.M."/>
            <person name="Rohde M."/>
            <person name="Abt B."/>
            <person name="Verbarg S."/>
            <person name="Goker M."/>
            <person name="Bristow J."/>
            <person name="Eisen J.A."/>
            <person name="Markowitz V."/>
            <person name="Hugenholtz P."/>
            <person name="Kyrpides N.C."/>
            <person name="Klenk H.P."/>
            <person name="Woyke T."/>
        </authorList>
    </citation>
    <scope>NUCLEOTIDE SEQUENCE [LARGE SCALE GENOMIC DNA]</scope>
    <source>
        <strain evidence="9">ATCC 35100 / DSM 5205 / JP2</strain>
    </source>
</reference>
<accession>A0A656HKX2</accession>
<evidence type="ECO:0000256" key="3">
    <source>
        <dbReference type="ARBA" id="ARBA00022475"/>
    </source>
</evidence>
<evidence type="ECO:0000313" key="8">
    <source>
        <dbReference type="EMBL" id="EIJ36933.1"/>
    </source>
</evidence>
<feature type="transmembrane region" description="Helical" evidence="7">
    <location>
        <begin position="158"/>
        <end position="182"/>
    </location>
</feature>
<evidence type="ECO:0000256" key="2">
    <source>
        <dbReference type="ARBA" id="ARBA00009784"/>
    </source>
</evidence>
<keyword evidence="4 7" id="KW-0812">Transmembrane</keyword>
<feature type="transmembrane region" description="Helical" evidence="7">
    <location>
        <begin position="133"/>
        <end position="152"/>
    </location>
</feature>
<dbReference type="GO" id="GO:0005886">
    <property type="term" value="C:plasma membrane"/>
    <property type="evidence" value="ECO:0007669"/>
    <property type="project" value="UniProtKB-SubCell"/>
</dbReference>